<feature type="domain" description="Acyltransferase 3" evidence="2">
    <location>
        <begin position="6"/>
        <end position="319"/>
    </location>
</feature>
<dbReference type="InterPro" id="IPR050879">
    <property type="entry name" value="Acyltransferase_3"/>
</dbReference>
<feature type="transmembrane region" description="Helical" evidence="1">
    <location>
        <begin position="189"/>
        <end position="205"/>
    </location>
</feature>
<feature type="transmembrane region" description="Helical" evidence="1">
    <location>
        <begin position="137"/>
        <end position="157"/>
    </location>
</feature>
<keyword evidence="4" id="KW-1185">Reference proteome</keyword>
<dbReference type="RefSeq" id="WP_203809084.1">
    <property type="nucleotide sequence ID" value="NZ_BAAAQE010000119.1"/>
</dbReference>
<evidence type="ECO:0000313" key="3">
    <source>
        <dbReference type="EMBL" id="GID61278.1"/>
    </source>
</evidence>
<evidence type="ECO:0000259" key="2">
    <source>
        <dbReference type="Pfam" id="PF01757"/>
    </source>
</evidence>
<feature type="transmembrane region" description="Helical" evidence="1">
    <location>
        <begin position="238"/>
        <end position="261"/>
    </location>
</feature>
<organism evidence="3 4">
    <name type="scientific">Actinoplanes couchii</name>
    <dbReference type="NCBI Taxonomy" id="403638"/>
    <lineage>
        <taxon>Bacteria</taxon>
        <taxon>Bacillati</taxon>
        <taxon>Actinomycetota</taxon>
        <taxon>Actinomycetes</taxon>
        <taxon>Micromonosporales</taxon>
        <taxon>Micromonosporaceae</taxon>
        <taxon>Actinoplanes</taxon>
    </lineage>
</organism>
<sequence length="352" mass="37389">MSPVPGLTGIRGLLALYVVVHHCWLLAFPGYPHNTGPAWLGWLLHGRLAVVAFIVLSGFSLGLAPARNGWRLGGLRRYLSRRARRILPAYWAALAVSAVIAVLVPTLPLSSPPTPQSLLVYGLMLQDIVAAPAPNGAFWSIAVEAGLYLVFPLLLLLRRKAGAVVTLAVATVPVMVLGPPTAGRYTVELAPLFTLGLLAAGVVHAGDRIRGLPWYSLSALAAAPVLTVIAIRGPEWAVAHYFWLDLAAGPAIAMFLAAVATRPPGRLLNHGPLPFVGGFSYSLYLIHMPIVALTHTLTTGSGPAAFSFTVAVALPLCLMSAHLLATFCEAPFLVRRPADPPTRRFALRASRS</sequence>
<evidence type="ECO:0000313" key="4">
    <source>
        <dbReference type="Proteomes" id="UP000612282"/>
    </source>
</evidence>
<feature type="transmembrane region" description="Helical" evidence="1">
    <location>
        <begin position="212"/>
        <end position="232"/>
    </location>
</feature>
<evidence type="ECO:0000256" key="1">
    <source>
        <dbReference type="SAM" id="Phobius"/>
    </source>
</evidence>
<keyword evidence="1" id="KW-0812">Transmembrane</keyword>
<dbReference type="PANTHER" id="PTHR23028">
    <property type="entry name" value="ACETYLTRANSFERASE"/>
    <property type="match status" value="1"/>
</dbReference>
<proteinExistence type="predicted"/>
<protein>
    <recommendedName>
        <fullName evidence="2">Acyltransferase 3 domain-containing protein</fullName>
    </recommendedName>
</protein>
<feature type="transmembrane region" description="Helical" evidence="1">
    <location>
        <begin position="87"/>
        <end position="107"/>
    </location>
</feature>
<feature type="transmembrane region" description="Helical" evidence="1">
    <location>
        <begin position="273"/>
        <end position="292"/>
    </location>
</feature>
<feature type="transmembrane region" description="Helical" evidence="1">
    <location>
        <begin position="164"/>
        <end position="183"/>
    </location>
</feature>
<keyword evidence="1" id="KW-1133">Transmembrane helix</keyword>
<dbReference type="PANTHER" id="PTHR23028:SF53">
    <property type="entry name" value="ACYL_TRANSF_3 DOMAIN-CONTAINING PROTEIN"/>
    <property type="match status" value="1"/>
</dbReference>
<feature type="transmembrane region" description="Helical" evidence="1">
    <location>
        <begin position="12"/>
        <end position="32"/>
    </location>
</feature>
<gene>
    <name evidence="3" type="ORF">Aco03nite_096820</name>
</gene>
<feature type="transmembrane region" description="Helical" evidence="1">
    <location>
        <begin position="44"/>
        <end position="66"/>
    </location>
</feature>
<accession>A0ABQ3XS34</accession>
<dbReference type="Proteomes" id="UP000612282">
    <property type="component" value="Unassembled WGS sequence"/>
</dbReference>
<comment type="caution">
    <text evidence="3">The sequence shown here is derived from an EMBL/GenBank/DDBJ whole genome shotgun (WGS) entry which is preliminary data.</text>
</comment>
<feature type="transmembrane region" description="Helical" evidence="1">
    <location>
        <begin position="304"/>
        <end position="327"/>
    </location>
</feature>
<dbReference type="InterPro" id="IPR002656">
    <property type="entry name" value="Acyl_transf_3_dom"/>
</dbReference>
<reference evidence="3 4" key="1">
    <citation type="submission" date="2021-01" db="EMBL/GenBank/DDBJ databases">
        <title>Whole genome shotgun sequence of Actinoplanes couchii NBRC 106145.</title>
        <authorList>
            <person name="Komaki H."/>
            <person name="Tamura T."/>
        </authorList>
    </citation>
    <scope>NUCLEOTIDE SEQUENCE [LARGE SCALE GENOMIC DNA]</scope>
    <source>
        <strain evidence="3 4">NBRC 106145</strain>
    </source>
</reference>
<dbReference type="Pfam" id="PF01757">
    <property type="entry name" value="Acyl_transf_3"/>
    <property type="match status" value="1"/>
</dbReference>
<name>A0ABQ3XS34_9ACTN</name>
<dbReference type="EMBL" id="BOMG01000122">
    <property type="protein sequence ID" value="GID61278.1"/>
    <property type="molecule type" value="Genomic_DNA"/>
</dbReference>
<keyword evidence="1" id="KW-0472">Membrane</keyword>